<accession>A0A839UHC6</accession>
<dbReference type="Proteomes" id="UP000559987">
    <property type="component" value="Unassembled WGS sequence"/>
</dbReference>
<feature type="chain" id="PRO_5032477726" description="Ice-binding protein C-terminal domain-containing protein" evidence="1">
    <location>
        <begin position="22"/>
        <end position="236"/>
    </location>
</feature>
<keyword evidence="1" id="KW-0732">Signal</keyword>
<evidence type="ECO:0000313" key="3">
    <source>
        <dbReference type="EMBL" id="MBB3166853.1"/>
    </source>
</evidence>
<proteinExistence type="predicted"/>
<dbReference type="RefSeq" id="WP_183907205.1">
    <property type="nucleotide sequence ID" value="NZ_JACHXZ010000001.1"/>
</dbReference>
<feature type="domain" description="Ice-binding protein C-terminal" evidence="2">
    <location>
        <begin position="212"/>
        <end position="234"/>
    </location>
</feature>
<dbReference type="InterPro" id="IPR013424">
    <property type="entry name" value="Ice-binding_C"/>
</dbReference>
<sequence>MKMLKSFAFLLTFAVASAANAMVIGVIDPQGNTTSNATTAANTLEPSTIVTTNTAAVNGATAASLKASYDVLIFSWYGGSYSSTFWTDTLLGYIQMGGGVIFDGASSATSAMNGSGLSFFGSSTFSSGAQTVTDNAITSATTVHGANHHLGGLSGNSDWTEFLSHSTTTLGMYASFGAGRIIATSTDFFYHGHTTADMSFMVDELTWVTSASVPEPMPLALLALGLIGLAYSRKRA</sequence>
<evidence type="ECO:0000256" key="1">
    <source>
        <dbReference type="SAM" id="SignalP"/>
    </source>
</evidence>
<dbReference type="SUPFAM" id="SSF52317">
    <property type="entry name" value="Class I glutamine amidotransferase-like"/>
    <property type="match status" value="1"/>
</dbReference>
<dbReference type="NCBIfam" id="TIGR02595">
    <property type="entry name" value="PEP_CTERM"/>
    <property type="match status" value="1"/>
</dbReference>
<dbReference type="EMBL" id="JACHXZ010000001">
    <property type="protein sequence ID" value="MBB3166853.1"/>
    <property type="molecule type" value="Genomic_DNA"/>
</dbReference>
<reference evidence="3 4" key="1">
    <citation type="submission" date="2020-08" db="EMBL/GenBank/DDBJ databases">
        <title>Genomic Encyclopedia of Type Strains, Phase III (KMG-III): the genomes of soil and plant-associated and newly described type strains.</title>
        <authorList>
            <person name="Whitman W."/>
        </authorList>
    </citation>
    <scope>NUCLEOTIDE SEQUENCE [LARGE SCALE GENOMIC DNA]</scope>
    <source>
        <strain evidence="3 4">CECT 8571</strain>
    </source>
</reference>
<dbReference type="InterPro" id="IPR029062">
    <property type="entry name" value="Class_I_gatase-like"/>
</dbReference>
<feature type="signal peptide" evidence="1">
    <location>
        <begin position="1"/>
        <end position="21"/>
    </location>
</feature>
<organism evidence="3 4">
    <name type="scientific">Simiduia aestuariiviva</name>
    <dbReference type="NCBI Taxonomy" id="1510459"/>
    <lineage>
        <taxon>Bacteria</taxon>
        <taxon>Pseudomonadati</taxon>
        <taxon>Pseudomonadota</taxon>
        <taxon>Gammaproteobacteria</taxon>
        <taxon>Cellvibrionales</taxon>
        <taxon>Cellvibrionaceae</taxon>
        <taxon>Simiduia</taxon>
    </lineage>
</organism>
<keyword evidence="4" id="KW-1185">Reference proteome</keyword>
<evidence type="ECO:0000259" key="2">
    <source>
        <dbReference type="Pfam" id="PF07589"/>
    </source>
</evidence>
<protein>
    <recommendedName>
        <fullName evidence="2">Ice-binding protein C-terminal domain-containing protein</fullName>
    </recommendedName>
</protein>
<name>A0A839UHC6_9GAMM</name>
<dbReference type="Pfam" id="PF07589">
    <property type="entry name" value="PEP-CTERM"/>
    <property type="match status" value="1"/>
</dbReference>
<evidence type="ECO:0000313" key="4">
    <source>
        <dbReference type="Proteomes" id="UP000559987"/>
    </source>
</evidence>
<gene>
    <name evidence="3" type="ORF">FHS30_000029</name>
</gene>
<comment type="caution">
    <text evidence="3">The sequence shown here is derived from an EMBL/GenBank/DDBJ whole genome shotgun (WGS) entry which is preliminary data.</text>
</comment>
<dbReference type="AlphaFoldDB" id="A0A839UHC6"/>